<dbReference type="RefSeq" id="XP_022652637.1">
    <property type="nucleotide sequence ID" value="XM_022796902.1"/>
</dbReference>
<dbReference type="EnsemblMetazoa" id="XM_022796905">
    <property type="protein sequence ID" value="XP_022652640"/>
    <property type="gene ID" value="LOC111246762"/>
</dbReference>
<dbReference type="FunCoup" id="A0A7M7JIA0">
    <property type="interactions" value="65"/>
</dbReference>
<accession>A0A7M7JIA0</accession>
<organism evidence="3 4">
    <name type="scientific">Varroa destructor</name>
    <name type="common">Honeybee mite</name>
    <dbReference type="NCBI Taxonomy" id="109461"/>
    <lineage>
        <taxon>Eukaryota</taxon>
        <taxon>Metazoa</taxon>
        <taxon>Ecdysozoa</taxon>
        <taxon>Arthropoda</taxon>
        <taxon>Chelicerata</taxon>
        <taxon>Arachnida</taxon>
        <taxon>Acari</taxon>
        <taxon>Parasitiformes</taxon>
        <taxon>Mesostigmata</taxon>
        <taxon>Gamasina</taxon>
        <taxon>Dermanyssoidea</taxon>
        <taxon>Varroidae</taxon>
        <taxon>Varroa</taxon>
    </lineage>
</organism>
<dbReference type="GO" id="GO:0070131">
    <property type="term" value="P:positive regulation of mitochondrial translation"/>
    <property type="evidence" value="ECO:0007669"/>
    <property type="project" value="TreeGrafter"/>
</dbReference>
<dbReference type="EnsemblMetazoa" id="XM_022796906">
    <property type="protein sequence ID" value="XP_022652641"/>
    <property type="gene ID" value="LOC111246762"/>
</dbReference>
<evidence type="ECO:0000256" key="1">
    <source>
        <dbReference type="ARBA" id="ARBA00008306"/>
    </source>
</evidence>
<dbReference type="AlphaFoldDB" id="A0A7M7JIA0"/>
<dbReference type="GO" id="GO:0005739">
    <property type="term" value="C:mitochondrion"/>
    <property type="evidence" value="ECO:0007669"/>
    <property type="project" value="UniProtKB-ARBA"/>
</dbReference>
<dbReference type="RefSeq" id="XP_022652635.1">
    <property type="nucleotide sequence ID" value="XM_022796900.1"/>
</dbReference>
<dbReference type="OrthoDB" id="242766at2759"/>
<dbReference type="RefSeq" id="XP_022652641.1">
    <property type="nucleotide sequence ID" value="XM_022796906.1"/>
</dbReference>
<dbReference type="RefSeq" id="XP_022652634.1">
    <property type="nucleotide sequence ID" value="XM_022796899.1"/>
</dbReference>
<reference evidence="3" key="1">
    <citation type="submission" date="2021-01" db="UniProtKB">
        <authorList>
            <consortium name="EnsemblMetazoa"/>
        </authorList>
    </citation>
    <scope>IDENTIFICATION</scope>
</reference>
<comment type="similarity">
    <text evidence="1">Belongs to the RMD1/sif2 family.</text>
</comment>
<dbReference type="PANTHER" id="PTHR16255:SF1">
    <property type="entry name" value="REQUIRED FOR MEIOTIC NUCLEAR DIVISION PROTEIN 1 HOMOLOG"/>
    <property type="match status" value="1"/>
</dbReference>
<sequence>MNFLRPLRSPCQLSNVHRLLLRATTPTLKIAVDARYSVLGSEASRNQNTSDLQALGFSTKKRVSKKRTTSFQGKPNILAYATCEEYDLTAIRKGLSEQGLYEPLTLPEESNAIHARAKYLVNGKARNIFFFEEGSVVFWNISKTEANIVLQFLRPFEKGSYRQDMVEDEIELMEFILHSGPKTRISDGIIELRRVEPDLKELTSQEHKAGAAQKKKGSTFGNVEKFEGNADPLEMYAFSNGIALSVKLAIWEATLEEYVTSIEDILKEIESGKKLTVTRQHVFRKTGELFSLRHRLNLSSDLLDIPDFYWDREDLEAHFLKTRKTYSIDRRTRVMNEKIKHCQELMDLVSHHLEDKHHVRLELMIIILIVVEVIFEFIHYAERFSHSEEEEIIQK</sequence>
<dbReference type="Pfam" id="PF02582">
    <property type="entry name" value="DUF155"/>
    <property type="match status" value="1"/>
</dbReference>
<dbReference type="InterPro" id="IPR003734">
    <property type="entry name" value="DUF155"/>
</dbReference>
<evidence type="ECO:0000313" key="3">
    <source>
        <dbReference type="EnsemblMetazoa" id="XP_022652634"/>
    </source>
</evidence>
<dbReference type="InParanoid" id="A0A7M7JIA0"/>
<protein>
    <recommendedName>
        <fullName evidence="2">DUF155 domain-containing protein</fullName>
    </recommendedName>
</protein>
<name>A0A7M7JIA0_VARDE</name>
<dbReference type="RefSeq" id="XP_022652636.1">
    <property type="nucleotide sequence ID" value="XM_022796901.1"/>
</dbReference>
<dbReference type="Proteomes" id="UP000594260">
    <property type="component" value="Unplaced"/>
</dbReference>
<dbReference type="RefSeq" id="XP_022652638.1">
    <property type="nucleotide sequence ID" value="XM_022796903.1"/>
</dbReference>
<dbReference type="RefSeq" id="XP_022652640.1">
    <property type="nucleotide sequence ID" value="XM_022796905.1"/>
</dbReference>
<evidence type="ECO:0000313" key="4">
    <source>
        <dbReference type="Proteomes" id="UP000594260"/>
    </source>
</evidence>
<dbReference type="GeneID" id="111246762"/>
<proteinExistence type="inferred from homology"/>
<dbReference type="KEGG" id="vde:111246762"/>
<keyword evidence="4" id="KW-1185">Reference proteome</keyword>
<dbReference type="EnsemblMetazoa" id="XM_022796903">
    <property type="protein sequence ID" value="XP_022652638"/>
    <property type="gene ID" value="LOC111246762"/>
</dbReference>
<dbReference type="InterPro" id="IPR051624">
    <property type="entry name" value="RMD1/Sad1-interacting"/>
</dbReference>
<evidence type="ECO:0000259" key="2">
    <source>
        <dbReference type="Pfam" id="PF02582"/>
    </source>
</evidence>
<dbReference type="OMA" id="KLGMWEA"/>
<feature type="domain" description="DUF155" evidence="2">
    <location>
        <begin position="128"/>
        <end position="336"/>
    </location>
</feature>
<dbReference type="EnsemblMetazoa" id="XM_022796900">
    <property type="protein sequence ID" value="XP_022652635"/>
    <property type="gene ID" value="LOC111246762"/>
</dbReference>
<dbReference type="EnsemblMetazoa" id="XM_022796899">
    <property type="protein sequence ID" value="XP_022652634"/>
    <property type="gene ID" value="LOC111246762"/>
</dbReference>
<dbReference type="EnsemblMetazoa" id="XM_022796901">
    <property type="protein sequence ID" value="XP_022652636"/>
    <property type="gene ID" value="LOC111246762"/>
</dbReference>
<dbReference type="EnsemblMetazoa" id="XM_022796902">
    <property type="protein sequence ID" value="XP_022652637"/>
    <property type="gene ID" value="LOC111246762"/>
</dbReference>
<dbReference type="PANTHER" id="PTHR16255">
    <property type="entry name" value="REQUIRED FOR MEIOTIC NUCLEAR DIVISION PROTEIN 1 HOMOLOG"/>
    <property type="match status" value="1"/>
</dbReference>